<evidence type="ECO:0000313" key="1">
    <source>
        <dbReference type="EMBL" id="CCH68299.1"/>
    </source>
</evidence>
<protein>
    <submittedName>
        <fullName evidence="1">Uncharacterized protein</fullName>
    </submittedName>
</protein>
<keyword evidence="2" id="KW-1185">Reference proteome</keyword>
<dbReference type="Proteomes" id="UP000053051">
    <property type="component" value="Unassembled WGS sequence"/>
</dbReference>
<dbReference type="AlphaFoldDB" id="M1WTR1"/>
<sequence>MLNIILLTVMLSINSELLFTTSSSAAIHNTTKTLSTKANQILPSVVAQSVLRDISRRMLIPQDKIRIIAYSQQYWRNSCLEIYRPNEFCTQAFVDGWQVIATYNNKKWRYHTNKNGSVLRLSTTDIFSNKEIINLPTSIRESLLRSAAQYLNLKTSELLIVQISQENWKDSCLGLEDFNQVCTTALVSGWKVVVMGMGQSLIYHIDQTGSVIKLNKSASGINITNSFNSISNAVITDAQQRLGIDKYQLRITQIQRITTDGCLDLPKLGEFCTQITLKSWQVRVKGNKQLLVYHVHPDQKQVRLNISASRMTLPIFISNRVLHQASQISGLPKQSLKIVKCQPKQWEFNDVDKIEKPLKVSGWEVIVNTYKERLVFLIDHHGKLIQQVNSLNAISNSTLPSRILEKVLVKASQDTRLTVNKL</sequence>
<dbReference type="OrthoDB" id="3723110at2"/>
<organism evidence="1 2">
    <name type="scientific">Richelia intracellularis HH01</name>
    <dbReference type="NCBI Taxonomy" id="1165094"/>
    <lineage>
        <taxon>Bacteria</taxon>
        <taxon>Bacillati</taxon>
        <taxon>Cyanobacteriota</taxon>
        <taxon>Cyanophyceae</taxon>
        <taxon>Nostocales</taxon>
        <taxon>Nostocaceae</taxon>
        <taxon>Richelia</taxon>
    </lineage>
</organism>
<dbReference type="EMBL" id="CAIY01000085">
    <property type="protein sequence ID" value="CCH68299.1"/>
    <property type="molecule type" value="Genomic_DNA"/>
</dbReference>
<gene>
    <name evidence="1" type="ORF">RINTHH_21440</name>
</gene>
<dbReference type="RefSeq" id="WP_008235819.1">
    <property type="nucleotide sequence ID" value="NZ_CAIY01000085.1"/>
</dbReference>
<reference evidence="2" key="2">
    <citation type="submission" date="2016-01" db="EMBL/GenBank/DDBJ databases">
        <title>Diatom-associated endosymboitic cyanobacterium lacks core nitrogen metabolism enzymes.</title>
        <authorList>
            <person name="Hilton J.A."/>
            <person name="Foster R.A."/>
            <person name="Tripp H.J."/>
            <person name="Carter B.J."/>
            <person name="Zehr J.P."/>
            <person name="Villareal T.A."/>
        </authorList>
    </citation>
    <scope>NUCLEOTIDE SEQUENCE [LARGE SCALE GENOMIC DNA]</scope>
    <source>
        <strain evidence="2">HH01</strain>
    </source>
</reference>
<accession>M1WTR1</accession>
<evidence type="ECO:0000313" key="2">
    <source>
        <dbReference type="Proteomes" id="UP000053051"/>
    </source>
</evidence>
<comment type="caution">
    <text evidence="1">The sequence shown here is derived from an EMBL/GenBank/DDBJ whole genome shotgun (WGS) entry which is preliminary data.</text>
</comment>
<name>M1WTR1_9NOST</name>
<reference evidence="1 2" key="1">
    <citation type="submission" date="2012-05" db="EMBL/GenBank/DDBJ databases">
        <authorList>
            <person name="Hilton J."/>
        </authorList>
    </citation>
    <scope>NUCLEOTIDE SEQUENCE [LARGE SCALE GENOMIC DNA]</scope>
    <source>
        <strain evidence="1 2">HH01</strain>
    </source>
</reference>
<dbReference type="STRING" id="1165094.RINTHH_21440"/>
<proteinExistence type="predicted"/>